<proteinExistence type="predicted"/>
<dbReference type="InterPro" id="IPR050570">
    <property type="entry name" value="Cell_wall_metabolism_enzyme"/>
</dbReference>
<keyword evidence="4" id="KW-1185">Reference proteome</keyword>
<evidence type="ECO:0000313" key="4">
    <source>
        <dbReference type="Proteomes" id="UP000292118"/>
    </source>
</evidence>
<dbReference type="Gene3D" id="2.70.70.10">
    <property type="entry name" value="Glucose Permease (Domain IIA)"/>
    <property type="match status" value="1"/>
</dbReference>
<dbReference type="KEGG" id="xya:ET471_00030"/>
<gene>
    <name evidence="3" type="ORF">ET471_00030</name>
</gene>
<evidence type="ECO:0000259" key="2">
    <source>
        <dbReference type="Pfam" id="PF01551"/>
    </source>
</evidence>
<dbReference type="PROSITE" id="PS51257">
    <property type="entry name" value="PROKAR_LIPOPROTEIN"/>
    <property type="match status" value="1"/>
</dbReference>
<dbReference type="Pfam" id="PF01551">
    <property type="entry name" value="Peptidase_M23"/>
    <property type="match status" value="1"/>
</dbReference>
<dbReference type="GO" id="GO:0004222">
    <property type="term" value="F:metalloendopeptidase activity"/>
    <property type="evidence" value="ECO:0007669"/>
    <property type="project" value="TreeGrafter"/>
</dbReference>
<evidence type="ECO:0000256" key="1">
    <source>
        <dbReference type="ARBA" id="ARBA00022729"/>
    </source>
</evidence>
<dbReference type="InterPro" id="IPR016047">
    <property type="entry name" value="M23ase_b-sheet_dom"/>
</dbReference>
<dbReference type="RefSeq" id="WP_129186035.1">
    <property type="nucleotide sequence ID" value="NZ_CP035493.1"/>
</dbReference>
<feature type="domain" description="M23ase beta-sheet core" evidence="2">
    <location>
        <begin position="255"/>
        <end position="349"/>
    </location>
</feature>
<dbReference type="PANTHER" id="PTHR21666">
    <property type="entry name" value="PEPTIDASE-RELATED"/>
    <property type="match status" value="1"/>
</dbReference>
<dbReference type="SUPFAM" id="SSF51261">
    <property type="entry name" value="Duplicated hybrid motif"/>
    <property type="match status" value="1"/>
</dbReference>
<dbReference type="AlphaFoldDB" id="A0A4P6EZN9"/>
<dbReference type="PANTHER" id="PTHR21666:SF289">
    <property type="entry name" value="L-ALA--D-GLU ENDOPEPTIDASE"/>
    <property type="match status" value="1"/>
</dbReference>
<dbReference type="EMBL" id="CP035493">
    <property type="protein sequence ID" value="QAY68632.1"/>
    <property type="molecule type" value="Genomic_DNA"/>
</dbReference>
<dbReference type="OrthoDB" id="5496837at2"/>
<sequence length="386" mass="38857">MRRILIVTALILVLAPGVFVGGVLVLALPSLAGACDASLVVTSVPTTITATATDGRPVTLGLAQLTHAAVIVTVGEQTPDVGRDGVVIALMAALTESGLRNLANTGAYPSSASLPNDGDGGDHDSLGLFQMRPQTGWGSVPELMDPTYQARAFFGGPTGPNGGSPRGLLDIPRWHDLAPGAAAQAVEVSAYPERYARFEPVAVAILAALTTTGASASEAGLPTVTATVFPLPEGTWARTSGYGMRVNPVTGLRTLHAGVDLAAPEGTAILATAAGRVVHAGPRGGLGNAVAILHLVDGSPVVSVYGHIRDGGIHVTVGQIVTPGMHIADVGSTGNSTGPHLHLEIRPGGLDQPSIDPTGWLDHTSTSTTPAATFAPAPCATAGVAA</sequence>
<name>A0A4P6EZN9_9MICO</name>
<evidence type="ECO:0000313" key="3">
    <source>
        <dbReference type="EMBL" id="QAY68632.1"/>
    </source>
</evidence>
<protein>
    <submittedName>
        <fullName evidence="3">M23 family metallopeptidase</fullName>
    </submittedName>
</protein>
<reference evidence="3 4" key="1">
    <citation type="submission" date="2019-01" db="EMBL/GenBank/DDBJ databases">
        <title>Genome sequencing of strain FW10M-9.</title>
        <authorList>
            <person name="Heo J."/>
            <person name="Kim S.-J."/>
            <person name="Kim J.-S."/>
            <person name="Hong S.-B."/>
            <person name="Kwon S.-W."/>
        </authorList>
    </citation>
    <scope>NUCLEOTIDE SEQUENCE [LARGE SCALE GENOMIC DNA]</scope>
    <source>
        <strain evidence="3 4">FW10M-9</strain>
    </source>
</reference>
<keyword evidence="1" id="KW-0732">Signal</keyword>
<dbReference type="InterPro" id="IPR011055">
    <property type="entry name" value="Dup_hybrid_motif"/>
</dbReference>
<accession>A0A4P6EZN9</accession>
<organism evidence="3 4">
    <name type="scientific">Xylanimonas protaetiae</name>
    <dbReference type="NCBI Taxonomy" id="2509457"/>
    <lineage>
        <taxon>Bacteria</taxon>
        <taxon>Bacillati</taxon>
        <taxon>Actinomycetota</taxon>
        <taxon>Actinomycetes</taxon>
        <taxon>Micrococcales</taxon>
        <taxon>Promicromonosporaceae</taxon>
        <taxon>Xylanimonas</taxon>
    </lineage>
</organism>
<dbReference type="CDD" id="cd12797">
    <property type="entry name" value="M23_peptidase"/>
    <property type="match status" value="1"/>
</dbReference>
<dbReference type="Proteomes" id="UP000292118">
    <property type="component" value="Chromosome"/>
</dbReference>